<keyword evidence="3" id="KW-1185">Reference proteome</keyword>
<reference evidence="2" key="1">
    <citation type="submission" date="2021-02" db="EMBL/GenBank/DDBJ databases">
        <authorList>
            <person name="Dougan E. K."/>
            <person name="Rhodes N."/>
            <person name="Thang M."/>
            <person name="Chan C."/>
        </authorList>
    </citation>
    <scope>NUCLEOTIDE SEQUENCE</scope>
</reference>
<dbReference type="OrthoDB" id="433682at2759"/>
<comment type="caution">
    <text evidence="2">The sequence shown here is derived from an EMBL/GenBank/DDBJ whole genome shotgun (WGS) entry which is preliminary data.</text>
</comment>
<evidence type="ECO:0000313" key="3">
    <source>
        <dbReference type="Proteomes" id="UP000649617"/>
    </source>
</evidence>
<accession>A0A812XWJ1</accession>
<organism evidence="2 3">
    <name type="scientific">Symbiodinium pilosum</name>
    <name type="common">Dinoflagellate</name>
    <dbReference type="NCBI Taxonomy" id="2952"/>
    <lineage>
        <taxon>Eukaryota</taxon>
        <taxon>Sar</taxon>
        <taxon>Alveolata</taxon>
        <taxon>Dinophyceae</taxon>
        <taxon>Suessiales</taxon>
        <taxon>Symbiodiniaceae</taxon>
        <taxon>Symbiodinium</taxon>
    </lineage>
</organism>
<dbReference type="Proteomes" id="UP000649617">
    <property type="component" value="Unassembled WGS sequence"/>
</dbReference>
<dbReference type="EMBL" id="CAJNIZ010046407">
    <property type="protein sequence ID" value="CAE7747862.1"/>
    <property type="molecule type" value="Genomic_DNA"/>
</dbReference>
<feature type="compositionally biased region" description="Basic and acidic residues" evidence="1">
    <location>
        <begin position="1"/>
        <end position="16"/>
    </location>
</feature>
<proteinExistence type="predicted"/>
<feature type="non-terminal residue" evidence="2">
    <location>
        <position position="1"/>
    </location>
</feature>
<protein>
    <submittedName>
        <fullName evidence="2">Uncharacterized protein</fullName>
    </submittedName>
</protein>
<name>A0A812XWJ1_SYMPI</name>
<dbReference type="AlphaFoldDB" id="A0A812XWJ1"/>
<evidence type="ECO:0000256" key="1">
    <source>
        <dbReference type="SAM" id="MobiDB-lite"/>
    </source>
</evidence>
<sequence>DLTARRETGVTEKVTKEASQSFAKRSFKSMLSGVEAEDVSPTNQASNQVAKQKTMASVSSEAFLGNVESNNEEAGSPAEHADGNLREAAEDDIDPGVVQVSVDPSPETLGPSSAWQEVYQDGELVLYYSRTHGKTLLGYIQGPGQFLDTKSDELPRYDCAVGMRKQLRRMVPVTDLRPPFRGDDPVDVFMDDDRTWHPGTITQTPALALHHTPKFQVTVLDMKDEKGAQLVLMDISL</sequence>
<gene>
    <name evidence="2" type="ORF">SPIL2461_LOCUS21614</name>
</gene>
<feature type="compositionally biased region" description="Polar residues" evidence="1">
    <location>
        <begin position="40"/>
        <end position="55"/>
    </location>
</feature>
<feature type="region of interest" description="Disordered" evidence="1">
    <location>
        <begin position="60"/>
        <end position="79"/>
    </location>
</feature>
<feature type="region of interest" description="Disordered" evidence="1">
    <location>
        <begin position="33"/>
        <end position="55"/>
    </location>
</feature>
<feature type="non-terminal residue" evidence="2">
    <location>
        <position position="237"/>
    </location>
</feature>
<evidence type="ECO:0000313" key="2">
    <source>
        <dbReference type="EMBL" id="CAE7747862.1"/>
    </source>
</evidence>
<feature type="region of interest" description="Disordered" evidence="1">
    <location>
        <begin position="1"/>
        <end position="21"/>
    </location>
</feature>